<keyword evidence="1" id="KW-0472">Membrane</keyword>
<dbReference type="EMBL" id="SGPK01000051">
    <property type="protein sequence ID" value="THH09829.1"/>
    <property type="molecule type" value="Genomic_DNA"/>
</dbReference>
<evidence type="ECO:0000256" key="1">
    <source>
        <dbReference type="SAM" id="Phobius"/>
    </source>
</evidence>
<accession>A0A4S4LDM3</accession>
<comment type="caution">
    <text evidence="2">The sequence shown here is derived from an EMBL/GenBank/DDBJ whole genome shotgun (WGS) entry which is preliminary data.</text>
</comment>
<feature type="transmembrane region" description="Helical" evidence="1">
    <location>
        <begin position="25"/>
        <end position="50"/>
    </location>
</feature>
<organism evidence="2 3">
    <name type="scientific">Phellinidium pouzarii</name>
    <dbReference type="NCBI Taxonomy" id="167371"/>
    <lineage>
        <taxon>Eukaryota</taxon>
        <taxon>Fungi</taxon>
        <taxon>Dikarya</taxon>
        <taxon>Basidiomycota</taxon>
        <taxon>Agaricomycotina</taxon>
        <taxon>Agaricomycetes</taxon>
        <taxon>Hymenochaetales</taxon>
        <taxon>Hymenochaetaceae</taxon>
        <taxon>Phellinidium</taxon>
    </lineage>
</organism>
<protein>
    <submittedName>
        <fullName evidence="2">Uncharacterized protein</fullName>
    </submittedName>
</protein>
<evidence type="ECO:0000313" key="2">
    <source>
        <dbReference type="EMBL" id="THH09829.1"/>
    </source>
</evidence>
<name>A0A4S4LDM3_9AGAM</name>
<dbReference type="Proteomes" id="UP000308199">
    <property type="component" value="Unassembled WGS sequence"/>
</dbReference>
<keyword evidence="1" id="KW-0812">Transmembrane</keyword>
<sequence>MAAMPDSVPSGNAEEGGSSFHATPVAAVVVPVVLILLFMIAAALLALYFYRRRRNDRDRLISASTPKAHLKLIPTWLSNWVDVAHDRPRQRTGTSTSSVSRVGVRRSASDLSLDKSRLPNLGEDAADPDSDVIALRSVGVDLRPPRPAYDARDRLDTGIRPKRLDLQRIVSLELFS</sequence>
<keyword evidence="1" id="KW-1133">Transmembrane helix</keyword>
<reference evidence="2 3" key="1">
    <citation type="submission" date="2019-02" db="EMBL/GenBank/DDBJ databases">
        <title>Genome sequencing of the rare red list fungi Phellinidium pouzarii.</title>
        <authorList>
            <person name="Buettner E."/>
            <person name="Kellner H."/>
        </authorList>
    </citation>
    <scope>NUCLEOTIDE SEQUENCE [LARGE SCALE GENOMIC DNA]</scope>
    <source>
        <strain evidence="2 3">DSM 108285</strain>
    </source>
</reference>
<gene>
    <name evidence="2" type="ORF">EW145_g1737</name>
</gene>
<evidence type="ECO:0000313" key="3">
    <source>
        <dbReference type="Proteomes" id="UP000308199"/>
    </source>
</evidence>
<keyword evidence="3" id="KW-1185">Reference proteome</keyword>
<proteinExistence type="predicted"/>
<dbReference type="AlphaFoldDB" id="A0A4S4LDM3"/>